<dbReference type="EMBL" id="VCAU01000076">
    <property type="protein sequence ID" value="KAF9886487.1"/>
    <property type="molecule type" value="Genomic_DNA"/>
</dbReference>
<proteinExistence type="predicted"/>
<dbReference type="AlphaFoldDB" id="A0AAD4CJ07"/>
<dbReference type="InterPro" id="IPR001810">
    <property type="entry name" value="F-box_dom"/>
</dbReference>
<reference evidence="2" key="1">
    <citation type="journal article" date="2019" name="Beilstein J. Org. Chem.">
        <title>Nanangenines: drimane sesquiterpenoids as the dominant metabolite cohort of a novel Australian fungus, Aspergillus nanangensis.</title>
        <authorList>
            <person name="Lacey H.J."/>
            <person name="Gilchrist C.L.M."/>
            <person name="Crombie A."/>
            <person name="Kalaitzis J.A."/>
            <person name="Vuong D."/>
            <person name="Rutledge P.J."/>
            <person name="Turner P."/>
            <person name="Pitt J.I."/>
            <person name="Lacey E."/>
            <person name="Chooi Y.H."/>
            <person name="Piggott A.M."/>
        </authorList>
    </citation>
    <scope>NUCLEOTIDE SEQUENCE</scope>
    <source>
        <strain evidence="2">MST-FP2251</strain>
    </source>
</reference>
<comment type="caution">
    <text evidence="2">The sequence shown here is derived from an EMBL/GenBank/DDBJ whole genome shotgun (WGS) entry which is preliminary data.</text>
</comment>
<feature type="domain" description="F-box" evidence="1">
    <location>
        <begin position="1"/>
        <end position="50"/>
    </location>
</feature>
<dbReference type="PROSITE" id="PS50181">
    <property type="entry name" value="FBOX"/>
    <property type="match status" value="1"/>
</dbReference>
<dbReference type="Proteomes" id="UP001194746">
    <property type="component" value="Unassembled WGS sequence"/>
</dbReference>
<accession>A0AAD4CJ07</accession>
<gene>
    <name evidence="2" type="ORF">FE257_011394</name>
</gene>
<evidence type="ECO:0000313" key="2">
    <source>
        <dbReference type="EMBL" id="KAF9886487.1"/>
    </source>
</evidence>
<evidence type="ECO:0000313" key="3">
    <source>
        <dbReference type="Proteomes" id="UP001194746"/>
    </source>
</evidence>
<keyword evidence="3" id="KW-1185">Reference proteome</keyword>
<protein>
    <recommendedName>
        <fullName evidence="1">F-box domain-containing protein</fullName>
    </recommendedName>
</protein>
<evidence type="ECO:0000259" key="1">
    <source>
        <dbReference type="PROSITE" id="PS50181"/>
    </source>
</evidence>
<sequence>MASFLSLPNETLLLILQSCDTLSQLSSFTLTCKQLHSVYSNSIHSIWCQIGRRNIPSFEDAVITSRATRIALEHFDKGEFPPAPFPLDQLPISARKICLEDIQSLMDWNHFVTCLESICLEDTDWGPNLASSIKPADESAQPSGEWITWRDRFHRSMYRSFLMGPVLCRTYQEPLVQGTNRPENFLEKWTERALEIHQDEADYLRSFPVFNLEAYEMHEPIYGRLAEFFVRQTQPDVHDELSAKTMYFINATPDASLDRAHASAVYNAMIQCLLSTMTMWEEYLFFPDEESEDPGRTRTIRLIGTDTFYPEEISMPGHADDAKDTHMFRRMLLTGDKKNGAGWTRNAERLFGVMDLMRGLPGDSNDAIDGKKTPCPPLQIFQFIARRYLGVRFINDAFAMEVGDTSELFISHLNTGDIYLGIWPEGGPSGDLPPMFEVVP</sequence>
<organism evidence="2 3">
    <name type="scientific">Aspergillus nanangensis</name>
    <dbReference type="NCBI Taxonomy" id="2582783"/>
    <lineage>
        <taxon>Eukaryota</taxon>
        <taxon>Fungi</taxon>
        <taxon>Dikarya</taxon>
        <taxon>Ascomycota</taxon>
        <taxon>Pezizomycotina</taxon>
        <taxon>Eurotiomycetes</taxon>
        <taxon>Eurotiomycetidae</taxon>
        <taxon>Eurotiales</taxon>
        <taxon>Aspergillaceae</taxon>
        <taxon>Aspergillus</taxon>
        <taxon>Aspergillus subgen. Circumdati</taxon>
    </lineage>
</organism>
<reference evidence="2" key="2">
    <citation type="submission" date="2020-02" db="EMBL/GenBank/DDBJ databases">
        <authorList>
            <person name="Gilchrist C.L.M."/>
            <person name="Chooi Y.-H."/>
        </authorList>
    </citation>
    <scope>NUCLEOTIDE SEQUENCE</scope>
    <source>
        <strain evidence="2">MST-FP2251</strain>
    </source>
</reference>
<name>A0AAD4CJ07_ASPNN</name>